<evidence type="ECO:0008006" key="6">
    <source>
        <dbReference type="Google" id="ProtNLM"/>
    </source>
</evidence>
<comment type="caution">
    <text evidence="3">The sequence shown here is derived from an EMBL/GenBank/DDBJ whole genome shotgun (WGS) entry which is preliminary data.</text>
</comment>
<proteinExistence type="predicted"/>
<dbReference type="Proteomes" id="UP000629870">
    <property type="component" value="Unassembled WGS sequence"/>
</dbReference>
<feature type="transmembrane region" description="Helical" evidence="1">
    <location>
        <begin position="122"/>
        <end position="140"/>
    </location>
</feature>
<dbReference type="Proteomes" id="UP000313988">
    <property type="component" value="Unassembled WGS sequence"/>
</dbReference>
<keyword evidence="1" id="KW-0472">Membrane</keyword>
<dbReference type="EMBL" id="JACHEW010000018">
    <property type="protein sequence ID" value="MBB6017766.1"/>
    <property type="molecule type" value="Genomic_DNA"/>
</dbReference>
<keyword evidence="1" id="KW-1133">Transmembrane helix</keyword>
<keyword evidence="1" id="KW-0812">Transmembrane</keyword>
<feature type="transmembrane region" description="Helical" evidence="1">
    <location>
        <begin position="257"/>
        <end position="276"/>
    </location>
</feature>
<name>A0A5C4Y6C6_9DEIO</name>
<feature type="transmembrane region" description="Helical" evidence="1">
    <location>
        <begin position="204"/>
        <end position="237"/>
    </location>
</feature>
<keyword evidence="5" id="KW-1185">Reference proteome</keyword>
<feature type="transmembrane region" description="Helical" evidence="1">
    <location>
        <begin position="68"/>
        <end position="90"/>
    </location>
</feature>
<feature type="transmembrane region" description="Helical" evidence="1">
    <location>
        <begin position="373"/>
        <end position="392"/>
    </location>
</feature>
<evidence type="ECO:0000313" key="3">
    <source>
        <dbReference type="EMBL" id="TNM71429.1"/>
    </source>
</evidence>
<feature type="transmembrane region" description="Helical" evidence="1">
    <location>
        <begin position="37"/>
        <end position="56"/>
    </location>
</feature>
<protein>
    <recommendedName>
        <fullName evidence="6">O-antigen ligase family protein</fullName>
    </recommendedName>
</protein>
<evidence type="ECO:0000313" key="5">
    <source>
        <dbReference type="Proteomes" id="UP000629870"/>
    </source>
</evidence>
<dbReference type="OrthoDB" id="5147663at2"/>
<reference evidence="3 4" key="1">
    <citation type="submission" date="2019-06" db="EMBL/GenBank/DDBJ databases">
        <title>Genome sequence of Deinococcus radiopugnans ATCC 19172.</title>
        <authorList>
            <person name="Maclea K.S."/>
            <person name="Maynard C.R."/>
        </authorList>
    </citation>
    <scope>NUCLEOTIDE SEQUENCE [LARGE SCALE GENOMIC DNA]</scope>
    <source>
        <strain evidence="3 4">ATCC 19172</strain>
    </source>
</reference>
<evidence type="ECO:0000313" key="4">
    <source>
        <dbReference type="Proteomes" id="UP000313988"/>
    </source>
</evidence>
<dbReference type="EMBL" id="VDMO01000007">
    <property type="protein sequence ID" value="TNM71429.1"/>
    <property type="molecule type" value="Genomic_DNA"/>
</dbReference>
<sequence>MPINKYYAGEFTLPVSKLLLLLVIAIFGPYITNSFRVEHLILYPSALLAAIVIVYARQSRHPSLPLIVIWLLSGILLSSILSTFFGPYPVSFGRILSQADNWLQPIAVSVIALAWGARLRLVFGWLLGLLCLNACIQIYQTVTNNFAIMSAWISVSETGGSTAYNSFTNGRFMGVFNQPVEAGISFTIGLFLWLYLLWNGRKGLWFWLALPLLLIGGTLTVSKIFLVLGLPLFLTAVFWERVVSGWRPTWSGLSRGVLLVAVIITAGGLIGTRWSGADYAIRLLMPSQSSGSLFELYTASRLGDDTGLAMLFKQVIRDEPFSGYGFRSLEILDNGFLDAYAQGGVLALLLYIAVLLTILVVGLRKGNTPEGRLLILLAIFVIAASLGAPALTANRACIITWIFLFGLITSPIESRSI</sequence>
<feature type="transmembrane region" description="Helical" evidence="1">
    <location>
        <begin position="398"/>
        <end position="414"/>
    </location>
</feature>
<dbReference type="RefSeq" id="WP_139402205.1">
    <property type="nucleotide sequence ID" value="NZ_JACHEW010000018.1"/>
</dbReference>
<gene>
    <name evidence="3" type="ORF">FHR04_07705</name>
    <name evidence="2" type="ORF">HNQ04_003035</name>
</gene>
<feature type="transmembrane region" description="Helical" evidence="1">
    <location>
        <begin position="339"/>
        <end position="361"/>
    </location>
</feature>
<feature type="transmembrane region" description="Helical" evidence="1">
    <location>
        <begin position="179"/>
        <end position="198"/>
    </location>
</feature>
<accession>A0A5C4Y6C6</accession>
<evidence type="ECO:0000313" key="2">
    <source>
        <dbReference type="EMBL" id="MBB6017766.1"/>
    </source>
</evidence>
<feature type="transmembrane region" description="Helical" evidence="1">
    <location>
        <begin position="12"/>
        <end position="31"/>
    </location>
</feature>
<dbReference type="AlphaFoldDB" id="A0A5C4Y6C6"/>
<reference evidence="2 5" key="2">
    <citation type="submission" date="2020-08" db="EMBL/GenBank/DDBJ databases">
        <title>Genomic Encyclopedia of Type Strains, Phase IV (KMG-IV): sequencing the most valuable type-strain genomes for metagenomic binning, comparative biology and taxonomic classification.</title>
        <authorList>
            <person name="Goeker M."/>
        </authorList>
    </citation>
    <scope>NUCLEOTIDE SEQUENCE [LARGE SCALE GENOMIC DNA]</scope>
    <source>
        <strain evidence="2 5">DSM 12027</strain>
    </source>
</reference>
<evidence type="ECO:0000256" key="1">
    <source>
        <dbReference type="SAM" id="Phobius"/>
    </source>
</evidence>
<organism evidence="3 4">
    <name type="scientific">Deinococcus radiopugnans ATCC 19172</name>
    <dbReference type="NCBI Taxonomy" id="585398"/>
    <lineage>
        <taxon>Bacteria</taxon>
        <taxon>Thermotogati</taxon>
        <taxon>Deinococcota</taxon>
        <taxon>Deinococci</taxon>
        <taxon>Deinococcales</taxon>
        <taxon>Deinococcaceae</taxon>
        <taxon>Deinococcus</taxon>
    </lineage>
</organism>